<dbReference type="InterPro" id="IPR035919">
    <property type="entry name" value="EAL_sf"/>
</dbReference>
<dbReference type="PANTHER" id="PTHR33121:SF15">
    <property type="entry name" value="BLUE LIGHT- AND TEMPERATURE-REGULATED ANTIREPRESSOR BLUF"/>
    <property type="match status" value="1"/>
</dbReference>
<organism evidence="2 3">
    <name type="scientific">Thioalkalivibrio sulfidiphilus (strain HL-EbGR7)</name>
    <dbReference type="NCBI Taxonomy" id="396588"/>
    <lineage>
        <taxon>Bacteria</taxon>
        <taxon>Pseudomonadati</taxon>
        <taxon>Pseudomonadota</taxon>
        <taxon>Gammaproteobacteria</taxon>
        <taxon>Chromatiales</taxon>
        <taxon>Ectothiorhodospiraceae</taxon>
        <taxon>Thioalkalivibrio</taxon>
    </lineage>
</organism>
<evidence type="ECO:0000313" key="3">
    <source>
        <dbReference type="Proteomes" id="UP000002383"/>
    </source>
</evidence>
<gene>
    <name evidence="2" type="ordered locus">Tgr7_0706</name>
</gene>
<evidence type="ECO:0000313" key="2">
    <source>
        <dbReference type="EMBL" id="ACL71798.1"/>
    </source>
</evidence>
<dbReference type="OrthoDB" id="1673646at2"/>
<dbReference type="EMBL" id="CP001339">
    <property type="protein sequence ID" value="ACL71798.1"/>
    <property type="molecule type" value="Genomic_DNA"/>
</dbReference>
<dbReference type="AlphaFoldDB" id="B8GMG6"/>
<evidence type="ECO:0000259" key="1">
    <source>
        <dbReference type="PROSITE" id="PS50883"/>
    </source>
</evidence>
<dbReference type="Pfam" id="PF00563">
    <property type="entry name" value="EAL"/>
    <property type="match status" value="1"/>
</dbReference>
<dbReference type="GO" id="GO:0071111">
    <property type="term" value="F:cyclic-guanylate-specific phosphodiesterase activity"/>
    <property type="evidence" value="ECO:0007669"/>
    <property type="project" value="InterPro"/>
</dbReference>
<dbReference type="KEGG" id="tgr:Tgr7_0706"/>
<keyword evidence="3" id="KW-1185">Reference proteome</keyword>
<dbReference type="SMART" id="SM00052">
    <property type="entry name" value="EAL"/>
    <property type="match status" value="1"/>
</dbReference>
<dbReference type="InterPro" id="IPR050706">
    <property type="entry name" value="Cyclic-di-GMP_PDE-like"/>
</dbReference>
<dbReference type="Proteomes" id="UP000002383">
    <property type="component" value="Chromosome"/>
</dbReference>
<dbReference type="CDD" id="cd01948">
    <property type="entry name" value="EAL"/>
    <property type="match status" value="1"/>
</dbReference>
<dbReference type="Gene3D" id="3.20.20.450">
    <property type="entry name" value="EAL domain"/>
    <property type="match status" value="1"/>
</dbReference>
<dbReference type="HOGENOM" id="CLU_000445_70_0_6"/>
<name>B8GMG6_THISH</name>
<dbReference type="eggNOG" id="COG2200">
    <property type="taxonomic scope" value="Bacteria"/>
</dbReference>
<dbReference type="PROSITE" id="PS50883">
    <property type="entry name" value="EAL"/>
    <property type="match status" value="1"/>
</dbReference>
<sequence>MACKDCQTIRRPENGPGTLFLAPFLTHTYQTLQKRLDEKGLLVEAPAPGVLGVPVSEEGIRALGELLTQLMNEAEVEGCRAVFLPRGEAFGIAQLMETQPLSTLLSRLSSDWLMDMIDEERLSFHFQPIVPINNPGEPFAYEALIRGSMKDGEVVYPDRLFAQARASELTFHLDRAARINAIRQAMGHGLTTAVFINFNPTTIYEPSFCLQTTVKEAEKVGADPNQFVFEVVESEHVGDVPHLLRIINYYRDCGFRVALDDLGAGYASLNLLAKLKPDFVKFDRELVSGIHEDSFKQKVLGKLVEMAQDLGIQTIAEGVELVEEWQWLKETGVHFVQGYLFARPATPPPVPAWPEG</sequence>
<reference evidence="2 3" key="1">
    <citation type="journal article" date="2011" name="Stand. Genomic Sci.">
        <title>Complete genome sequence of 'Thioalkalivibrio sulfidophilus' HL-EbGr7.</title>
        <authorList>
            <person name="Muyzer G."/>
            <person name="Sorokin D.Y."/>
            <person name="Mavromatis K."/>
            <person name="Lapidus A."/>
            <person name="Clum A."/>
            <person name="Ivanova N."/>
            <person name="Pati A."/>
            <person name="d'Haeseleer P."/>
            <person name="Woyke T."/>
            <person name="Kyrpides N.C."/>
        </authorList>
    </citation>
    <scope>NUCLEOTIDE SEQUENCE [LARGE SCALE GENOMIC DNA]</scope>
    <source>
        <strain evidence="2 3">HL-EbGR7</strain>
    </source>
</reference>
<dbReference type="PANTHER" id="PTHR33121">
    <property type="entry name" value="CYCLIC DI-GMP PHOSPHODIESTERASE PDEF"/>
    <property type="match status" value="1"/>
</dbReference>
<dbReference type="InterPro" id="IPR001633">
    <property type="entry name" value="EAL_dom"/>
</dbReference>
<dbReference type="STRING" id="396588.Tgr7_0706"/>
<dbReference type="RefSeq" id="WP_012637286.1">
    <property type="nucleotide sequence ID" value="NC_011901.1"/>
</dbReference>
<feature type="domain" description="EAL" evidence="1">
    <location>
        <begin position="106"/>
        <end position="356"/>
    </location>
</feature>
<dbReference type="SUPFAM" id="SSF141868">
    <property type="entry name" value="EAL domain-like"/>
    <property type="match status" value="1"/>
</dbReference>
<protein>
    <submittedName>
        <fullName evidence="2">Diguanylate phosphodiesterase</fullName>
    </submittedName>
</protein>
<proteinExistence type="predicted"/>
<accession>B8GMG6</accession>